<dbReference type="InterPro" id="IPR000326">
    <property type="entry name" value="PAP2/HPO"/>
</dbReference>
<keyword evidence="4" id="KW-0472">Membrane</keyword>
<feature type="transmembrane region" description="Helical" evidence="4">
    <location>
        <begin position="342"/>
        <end position="360"/>
    </location>
</feature>
<reference evidence="7" key="1">
    <citation type="submission" date="2016-02" db="EMBL/GenBank/DDBJ databases">
        <authorList>
            <person name="Rodrigo-Torres Lidia"/>
            <person name="Arahal R.David."/>
        </authorList>
    </citation>
    <scope>NUCLEOTIDE SEQUENCE [LARGE SCALE GENOMIC DNA]</scope>
    <source>
        <strain evidence="7">CECT 8713</strain>
    </source>
</reference>
<feature type="transmembrane region" description="Helical" evidence="4">
    <location>
        <begin position="166"/>
        <end position="190"/>
    </location>
</feature>
<dbReference type="InterPro" id="IPR036938">
    <property type="entry name" value="PAP2/HPO_sf"/>
</dbReference>
<dbReference type="AlphaFoldDB" id="A0A128FFX5"/>
<evidence type="ECO:0000256" key="2">
    <source>
        <dbReference type="ARBA" id="ARBA00032707"/>
    </source>
</evidence>
<sequence>MVSDNQGRVLVTKDILNNRISIPGGFVDSDNPADAAIRETLEETGITVEVIKEFARLDKAVLFDCRALSPVSIHNQADGNAMVASWHAEHFGREVRNVAMMKPASIHINEVRFPDQIKAIPTWIKTSTPSQTSHFDDFSHLSSEFNVRNASLNQALQQAIKAMPSIFGGLLTASSAMGSSVLFFVLIPIAMASGGVKRVSQLMFTTVAITLIVSFAKLHFAVPRPFYLFPDLQLTGASGFAFPSGHTAIAFTVWGLVYLWLKQAGKGNLAIWLVPSVLVALSRVYLGVHYVTDVLAGAVVGTLVVAVSEALAQRDNKIVSPALWALIGVVALPLAATQIQPTFLYCAAFSLAFSLMLLLIKKREPTFETPLGKKGFIWSLSSVAMVALFIGGVGLLSNSSIEILAVTTLGFAVLAALLSWVVPRVC</sequence>
<evidence type="ECO:0000256" key="4">
    <source>
        <dbReference type="SAM" id="Phobius"/>
    </source>
</evidence>
<dbReference type="Pfam" id="PF00293">
    <property type="entry name" value="NUDIX"/>
    <property type="match status" value="1"/>
</dbReference>
<name>A0A128FFX5_9GAMM</name>
<dbReference type="InterPro" id="IPR000086">
    <property type="entry name" value="NUDIX_hydrolase_dom"/>
</dbReference>
<dbReference type="EMBL" id="FIZY01000035">
    <property type="protein sequence ID" value="CZF85196.1"/>
    <property type="molecule type" value="Genomic_DNA"/>
</dbReference>
<dbReference type="SUPFAM" id="SSF55811">
    <property type="entry name" value="Nudix"/>
    <property type="match status" value="1"/>
</dbReference>
<gene>
    <name evidence="6" type="ORF">GMA8713_03423</name>
</gene>
<dbReference type="SUPFAM" id="SSF48317">
    <property type="entry name" value="Acid phosphatase/Vanadium-dependent haloperoxidase"/>
    <property type="match status" value="1"/>
</dbReference>
<dbReference type="InterPro" id="IPR015797">
    <property type="entry name" value="NUDIX_hydrolase-like_dom_sf"/>
</dbReference>
<dbReference type="EC" id="3.6.1.27" evidence="1"/>
<feature type="transmembrane region" description="Helical" evidence="4">
    <location>
        <begin position="403"/>
        <end position="422"/>
    </location>
</feature>
<keyword evidence="7" id="KW-1185">Reference proteome</keyword>
<dbReference type="SMART" id="SM00014">
    <property type="entry name" value="acidPPc"/>
    <property type="match status" value="1"/>
</dbReference>
<feature type="transmembrane region" description="Helical" evidence="4">
    <location>
        <begin position="318"/>
        <end position="336"/>
    </location>
</feature>
<dbReference type="CDD" id="cd01610">
    <property type="entry name" value="PAP2_like"/>
    <property type="match status" value="1"/>
</dbReference>
<feature type="transmembrane region" description="Helical" evidence="4">
    <location>
        <begin position="294"/>
        <end position="311"/>
    </location>
</feature>
<dbReference type="Gene3D" id="1.20.144.10">
    <property type="entry name" value="Phosphatidic acid phosphatase type 2/haloperoxidase"/>
    <property type="match status" value="1"/>
</dbReference>
<keyword evidence="4" id="KW-0812">Transmembrane</keyword>
<dbReference type="CDD" id="cd02883">
    <property type="entry name" value="NUDIX_Hydrolase"/>
    <property type="match status" value="1"/>
</dbReference>
<dbReference type="Pfam" id="PF01569">
    <property type="entry name" value="PAP2"/>
    <property type="match status" value="1"/>
</dbReference>
<accession>A0A128FFX5</accession>
<dbReference type="GO" id="GO:0050380">
    <property type="term" value="F:undecaprenyl-diphosphatase activity"/>
    <property type="evidence" value="ECO:0007669"/>
    <property type="project" value="UniProtKB-EC"/>
</dbReference>
<evidence type="ECO:0000259" key="5">
    <source>
        <dbReference type="SMART" id="SM00014"/>
    </source>
</evidence>
<dbReference type="Proteomes" id="UP000073601">
    <property type="component" value="Unassembled WGS sequence"/>
</dbReference>
<evidence type="ECO:0000313" key="6">
    <source>
        <dbReference type="EMBL" id="CZF85196.1"/>
    </source>
</evidence>
<comment type="catalytic activity">
    <reaction evidence="3">
        <text>di-trans,octa-cis-undecaprenyl diphosphate + H2O = di-trans,octa-cis-undecaprenyl phosphate + phosphate + H(+)</text>
        <dbReference type="Rhea" id="RHEA:28094"/>
        <dbReference type="ChEBI" id="CHEBI:15377"/>
        <dbReference type="ChEBI" id="CHEBI:15378"/>
        <dbReference type="ChEBI" id="CHEBI:43474"/>
        <dbReference type="ChEBI" id="CHEBI:58405"/>
        <dbReference type="ChEBI" id="CHEBI:60392"/>
        <dbReference type="EC" id="3.6.1.27"/>
    </reaction>
</comment>
<organism evidence="6 7">
    <name type="scientific">Grimontia marina</name>
    <dbReference type="NCBI Taxonomy" id="646534"/>
    <lineage>
        <taxon>Bacteria</taxon>
        <taxon>Pseudomonadati</taxon>
        <taxon>Pseudomonadota</taxon>
        <taxon>Gammaproteobacteria</taxon>
        <taxon>Vibrionales</taxon>
        <taxon>Vibrionaceae</taxon>
        <taxon>Grimontia</taxon>
    </lineage>
</organism>
<protein>
    <recommendedName>
        <fullName evidence="1">undecaprenyl-diphosphate phosphatase</fullName>
        <ecNumber evidence="1">3.6.1.27</ecNumber>
    </recommendedName>
    <alternativeName>
        <fullName evidence="2">Undecaprenyl pyrophosphate phosphatase</fullName>
    </alternativeName>
</protein>
<feature type="transmembrane region" description="Helical" evidence="4">
    <location>
        <begin position="376"/>
        <end position="397"/>
    </location>
</feature>
<feature type="transmembrane region" description="Helical" evidence="4">
    <location>
        <begin position="202"/>
        <end position="220"/>
    </location>
</feature>
<dbReference type="Gene3D" id="3.90.79.10">
    <property type="entry name" value="Nucleoside Triphosphate Pyrophosphohydrolase"/>
    <property type="match status" value="1"/>
</dbReference>
<evidence type="ECO:0000313" key="7">
    <source>
        <dbReference type="Proteomes" id="UP000073601"/>
    </source>
</evidence>
<keyword evidence="4" id="KW-1133">Transmembrane helix</keyword>
<feature type="transmembrane region" description="Helical" evidence="4">
    <location>
        <begin position="240"/>
        <end position="261"/>
    </location>
</feature>
<evidence type="ECO:0000256" key="1">
    <source>
        <dbReference type="ARBA" id="ARBA00012374"/>
    </source>
</evidence>
<feature type="domain" description="Phosphatidic acid phosphatase type 2/haloperoxidase" evidence="5">
    <location>
        <begin position="199"/>
        <end position="309"/>
    </location>
</feature>
<dbReference type="PANTHER" id="PTHR14969">
    <property type="entry name" value="SPHINGOSINE-1-PHOSPHATE PHOSPHOHYDROLASE"/>
    <property type="match status" value="1"/>
</dbReference>
<feature type="transmembrane region" description="Helical" evidence="4">
    <location>
        <begin position="268"/>
        <end position="288"/>
    </location>
</feature>
<dbReference type="GO" id="GO:0042392">
    <property type="term" value="F:sphingosine-1-phosphate phosphatase activity"/>
    <property type="evidence" value="ECO:0007669"/>
    <property type="project" value="TreeGrafter"/>
</dbReference>
<proteinExistence type="predicted"/>
<evidence type="ECO:0000256" key="3">
    <source>
        <dbReference type="ARBA" id="ARBA00047594"/>
    </source>
</evidence>
<dbReference type="PANTHER" id="PTHR14969:SF13">
    <property type="entry name" value="AT30094P"/>
    <property type="match status" value="1"/>
</dbReference>